<feature type="region of interest" description="Disordered" evidence="2">
    <location>
        <begin position="1"/>
        <end position="76"/>
    </location>
</feature>
<feature type="compositionally biased region" description="Basic and acidic residues" evidence="2">
    <location>
        <begin position="31"/>
        <end position="42"/>
    </location>
</feature>
<evidence type="ECO:0000313" key="4">
    <source>
        <dbReference type="EMBL" id="KAJ1128024.1"/>
    </source>
</evidence>
<evidence type="ECO:0000256" key="1">
    <source>
        <dbReference type="PROSITE-ProRule" id="PRU00047"/>
    </source>
</evidence>
<feature type="domain" description="CCHC-type" evidence="3">
    <location>
        <begin position="171"/>
        <end position="186"/>
    </location>
</feature>
<dbReference type="GO" id="GO:0008270">
    <property type="term" value="F:zinc ion binding"/>
    <property type="evidence" value="ECO:0007669"/>
    <property type="project" value="UniProtKB-KW"/>
</dbReference>
<dbReference type="PANTHER" id="PTHR37984:SF5">
    <property type="entry name" value="PROTEIN NYNRIN-LIKE"/>
    <property type="match status" value="1"/>
</dbReference>
<dbReference type="EMBL" id="JANPWB010000011">
    <property type="protein sequence ID" value="KAJ1128024.1"/>
    <property type="molecule type" value="Genomic_DNA"/>
</dbReference>
<keyword evidence="1" id="KW-0862">Zinc</keyword>
<dbReference type="AlphaFoldDB" id="A0AAV7PJN6"/>
<evidence type="ECO:0000259" key="3">
    <source>
        <dbReference type="PROSITE" id="PS50158"/>
    </source>
</evidence>
<keyword evidence="1" id="KW-0863">Zinc-finger</keyword>
<comment type="caution">
    <text evidence="4">The sequence shown here is derived from an EMBL/GenBank/DDBJ whole genome shotgun (WGS) entry which is preliminary data.</text>
</comment>
<dbReference type="Pfam" id="PF13917">
    <property type="entry name" value="zf-CCHC_3"/>
    <property type="match status" value="1"/>
</dbReference>
<sequence>MGTPLDAAGTSFRIKAQKEKTDFTESALCLEPEKTEERRPLDAEEESPAPAQTPENNEAASAGARETTIPGARHNPGGSWLYKDAITIAKIVEDLEICMREIDKKGGGSPESEEEVAVVMKKSNSSKHCGATSSKQGIRSSLLSKSKFCARCGSSAHTSNAKWCFAVNKECRKCGRKGHFAWMCKDVFNSRVAVVDLAEESSVSDRILVVQSPVSERGRENRPKGIFTIADKKMELMVVLGSLYTIIPKSLWIELWHEVPLLPKDINPRGYQEVEIDVLGYFISRIEFGHRCVEGKIYVAESGPPILGWEHQFDLHIIIDPHSESKVLMVEDGCLEKILEDAKAVFDEKLGELKNYVHKIVLKKMQSL</sequence>
<evidence type="ECO:0000313" key="5">
    <source>
        <dbReference type="Proteomes" id="UP001066276"/>
    </source>
</evidence>
<protein>
    <recommendedName>
        <fullName evidence="3">CCHC-type domain-containing protein</fullName>
    </recommendedName>
</protein>
<keyword evidence="5" id="KW-1185">Reference proteome</keyword>
<dbReference type="PANTHER" id="PTHR37984">
    <property type="entry name" value="PROTEIN CBG26694"/>
    <property type="match status" value="1"/>
</dbReference>
<proteinExistence type="predicted"/>
<evidence type="ECO:0000256" key="2">
    <source>
        <dbReference type="SAM" id="MobiDB-lite"/>
    </source>
</evidence>
<name>A0AAV7PJN6_PLEWA</name>
<gene>
    <name evidence="4" type="ORF">NDU88_006416</name>
</gene>
<organism evidence="4 5">
    <name type="scientific">Pleurodeles waltl</name>
    <name type="common">Iberian ribbed newt</name>
    <dbReference type="NCBI Taxonomy" id="8319"/>
    <lineage>
        <taxon>Eukaryota</taxon>
        <taxon>Metazoa</taxon>
        <taxon>Chordata</taxon>
        <taxon>Craniata</taxon>
        <taxon>Vertebrata</taxon>
        <taxon>Euteleostomi</taxon>
        <taxon>Amphibia</taxon>
        <taxon>Batrachia</taxon>
        <taxon>Caudata</taxon>
        <taxon>Salamandroidea</taxon>
        <taxon>Salamandridae</taxon>
        <taxon>Pleurodelinae</taxon>
        <taxon>Pleurodeles</taxon>
    </lineage>
</organism>
<dbReference type="InterPro" id="IPR050951">
    <property type="entry name" value="Retrovirus_Pol_polyprotein"/>
</dbReference>
<accession>A0AAV7PJN6</accession>
<dbReference type="PROSITE" id="PS50158">
    <property type="entry name" value="ZF_CCHC"/>
    <property type="match status" value="1"/>
</dbReference>
<keyword evidence="1" id="KW-0479">Metal-binding</keyword>
<dbReference type="InterPro" id="IPR001878">
    <property type="entry name" value="Znf_CCHC"/>
</dbReference>
<dbReference type="Proteomes" id="UP001066276">
    <property type="component" value="Chromosome 7"/>
</dbReference>
<reference evidence="4" key="1">
    <citation type="journal article" date="2022" name="bioRxiv">
        <title>Sequencing and chromosome-scale assembly of the giantPleurodeles waltlgenome.</title>
        <authorList>
            <person name="Brown T."/>
            <person name="Elewa A."/>
            <person name="Iarovenko S."/>
            <person name="Subramanian E."/>
            <person name="Araus A.J."/>
            <person name="Petzold A."/>
            <person name="Susuki M."/>
            <person name="Suzuki K.-i.T."/>
            <person name="Hayashi T."/>
            <person name="Toyoda A."/>
            <person name="Oliveira C."/>
            <person name="Osipova E."/>
            <person name="Leigh N.D."/>
            <person name="Simon A."/>
            <person name="Yun M.H."/>
        </authorList>
    </citation>
    <scope>NUCLEOTIDE SEQUENCE</scope>
    <source>
        <strain evidence="4">20211129_DDA</strain>
        <tissue evidence="4">Liver</tissue>
    </source>
</reference>
<dbReference type="GO" id="GO:0003676">
    <property type="term" value="F:nucleic acid binding"/>
    <property type="evidence" value="ECO:0007669"/>
    <property type="project" value="InterPro"/>
</dbReference>